<proteinExistence type="predicted"/>
<dbReference type="InterPro" id="IPR050091">
    <property type="entry name" value="PKS_NRPS_Biosynth_Enz"/>
</dbReference>
<dbReference type="SMART" id="SM00825">
    <property type="entry name" value="PKS_KS"/>
    <property type="match status" value="1"/>
</dbReference>
<evidence type="ECO:0000256" key="5">
    <source>
        <dbReference type="ARBA" id="ARBA00022679"/>
    </source>
</evidence>
<protein>
    <submittedName>
        <fullName evidence="13">Narbonolide/10-deoxymethynolide synthase PikA1, modules 1 and 2</fullName>
        <ecNumber evidence="13">2.3.1.239</ecNumber>
    </submittedName>
</protein>
<dbReference type="InterPro" id="IPR014031">
    <property type="entry name" value="Ketoacyl_synth_C"/>
</dbReference>
<dbReference type="Pfam" id="PF00109">
    <property type="entry name" value="ketoacyl-synt"/>
    <property type="match status" value="1"/>
</dbReference>
<dbReference type="Gene3D" id="3.40.50.720">
    <property type="entry name" value="NAD(P)-binding Rossmann-like Domain"/>
    <property type="match status" value="1"/>
</dbReference>
<dbReference type="InterPro" id="IPR020806">
    <property type="entry name" value="PKS_PP-bd"/>
</dbReference>
<dbReference type="PANTHER" id="PTHR43775">
    <property type="entry name" value="FATTY ACID SYNTHASE"/>
    <property type="match status" value="1"/>
</dbReference>
<dbReference type="SMART" id="SM00827">
    <property type="entry name" value="PKS_AT"/>
    <property type="match status" value="1"/>
</dbReference>
<feature type="active site" description="Proton acceptor; for dehydratase activity" evidence="9">
    <location>
        <position position="961"/>
    </location>
</feature>
<dbReference type="InterPro" id="IPR049552">
    <property type="entry name" value="PKS_DH_N"/>
</dbReference>
<feature type="region of interest" description="C-terminal hotdog fold" evidence="9">
    <location>
        <begin position="1065"/>
        <end position="1206"/>
    </location>
</feature>
<dbReference type="InterPro" id="IPR049551">
    <property type="entry name" value="PKS_DH_C"/>
</dbReference>
<dbReference type="SUPFAM" id="SSF51735">
    <property type="entry name" value="NAD(P)-binding Rossmann-fold domains"/>
    <property type="match status" value="2"/>
</dbReference>
<feature type="region of interest" description="N-terminal hotdog fold" evidence="9">
    <location>
        <begin position="929"/>
        <end position="1051"/>
    </location>
</feature>
<dbReference type="Gene3D" id="3.30.70.3290">
    <property type="match status" value="1"/>
</dbReference>
<comment type="pathway">
    <text evidence="2">Antibiotic biosynthesis.</text>
</comment>
<evidence type="ECO:0000313" key="14">
    <source>
        <dbReference type="Proteomes" id="UP000487268"/>
    </source>
</evidence>
<dbReference type="Pfam" id="PF08990">
    <property type="entry name" value="Docking"/>
    <property type="match status" value="1"/>
</dbReference>
<dbReference type="SUPFAM" id="SSF47336">
    <property type="entry name" value="ACP-like"/>
    <property type="match status" value="1"/>
</dbReference>
<evidence type="ECO:0000256" key="3">
    <source>
        <dbReference type="ARBA" id="ARBA00022450"/>
    </source>
</evidence>
<dbReference type="GO" id="GO:0033068">
    <property type="term" value="P:macrolide biosynthetic process"/>
    <property type="evidence" value="ECO:0007669"/>
    <property type="project" value="UniProtKB-ARBA"/>
</dbReference>
<evidence type="ECO:0000259" key="12">
    <source>
        <dbReference type="PROSITE" id="PS52019"/>
    </source>
</evidence>
<dbReference type="SUPFAM" id="SSF55048">
    <property type="entry name" value="Probable ACP-binding domain of malonyl-CoA ACP transacylase"/>
    <property type="match status" value="1"/>
</dbReference>
<dbReference type="SUPFAM" id="SSF53901">
    <property type="entry name" value="Thiolase-like"/>
    <property type="match status" value="1"/>
</dbReference>
<evidence type="ECO:0000259" key="11">
    <source>
        <dbReference type="PROSITE" id="PS52004"/>
    </source>
</evidence>
<dbReference type="InterPro" id="IPR016036">
    <property type="entry name" value="Malonyl_transacylase_ACP-bd"/>
</dbReference>
<dbReference type="InterPro" id="IPR020807">
    <property type="entry name" value="PKS_DH"/>
</dbReference>
<dbReference type="Pfam" id="PF16197">
    <property type="entry name" value="KAsynt_C_assoc"/>
    <property type="match status" value="1"/>
</dbReference>
<keyword evidence="14" id="KW-1185">Reference proteome</keyword>
<dbReference type="InterPro" id="IPR020841">
    <property type="entry name" value="PKS_Beta-ketoAc_synthase_dom"/>
</dbReference>
<sequence>MTANEEKLLAYLKRATTELRDVRRRLRETEERDREPIALVGMACRFPGGVSSPDELWELVDSGRDAISGFPADRGWPAGPGDGFAGAGGFLHDAAEFDAAFFGIGPREASAMDPQQRLLLECSWEAFERAGIAPDSVAGSRTGVFTGVMYNDYTSRLLGVPELDTYRGYLINGSAGSIVSGRLAYTFGLQGPAVTIDTACSSSLVALHLACRSLRLGECGLALVGGVTVMSTPEWFAEFERQGGLSPDGRCRSFSADADGTGFAEGAGVLLAERLSEARRLGHPVLAVVRGSAVAQDGASNGLAAPNGPAQESVIREALAGARLSAAEVDAVEAHGTGTVLGDPIEAQALLATYGRDRPSGRPLRLGSIKSNIGHAQAAAGMAGVIKMVLAMRHGRLPKTLHAGVPTPKVDWAAGAVELLSEPVDWPDTGAPRRSAVSSFGVSGTNAHIVLEHAPEQETREETPGRPRLDVLPWIIGARDGRGLRRQAERLAAHVRSHGGRAAADVAVSLATTRSALEHRAVVLGSDRSGLLRGLDALAAGEVRADLVVARARHDGALAFLFSGQGSQAPEMGRALYAAFPEFARALDAVCAELDVHLERPIKPVMFAEQGTAEAGALDRTEYAQPALFAFEVAAFHLLTAWGLRPDHLIGHSVGELAAAHVAGVLSPGDAARLVTARGRLMQALPEGGAMVAVGVPEAAMRDHLAETGAEAVVAAVNGPSAVVISGDEDEVLTVARTWKERGARTKRLPVSHAFHSPRMEPMLTGFTDIAASLTFHEPRIPVVSNVTGGTLSAEQARSPAYWASHVREAVRFADGMAWLADRGVTRCVEIGPGTALTVAAQECLPPQARSLCVPLRRESRSETSSCLTALAHLHVDGVAVDWGEVLSGHGSGRRVDLPTYAFDRRRYWVSPPPSSGDAARLGLEPVRHPFLGAAAEVPGSESVVLTGLLSPDAHPWLADHVIGGVRLLPATAFVELATRVGRLLGLDRLDELVLRAPLLFPGGQDAWLRLVADAPDGSGRRPLSIYSQPDAEAPWECHASGVLAPLNEPGPPSGPFTAWPPPGGVAEDIDDLYAALADRGTGYGPAFRNLRGVWRCGDEVFAEVALGTAAREGAAAFDVHPVLWDGALHALFVLEGTRDTAPGEVRLPFSWRGVTVHATRPDALRVRLTRAEGGGISLAAADSSGAAVLSVETIGLRPVPLGEIGGRAAARDALFGIDWVPAPDHRQRPDDRPAVFVPFGGTGSGAAPPEAAEAEVNRAVSLIRDRLADPRHASDRLVVVTSGAVAAVDGDTVTDLAGAAVWGLVRSAQSEHPGRFTLLDVDDPGILSDPPPLPDEPQLALRQGRPTVPRLRRRKPAAADAPAVLPHPDGTVLITGGTGALGRGVARHLVTAHGARRLLLLSRKGGASEGAAEIEAELTALGAQVTVAACDVADRAALARVLERIPDEHPLTAVVHAAGVIADGTARNLTPEKVAAVLRPKADGAWNLHELTRDADLSSFVLFSSAAGTLGSPGQGNYAAASHFLDALAAHRHAAGLPAVSLAWGLWSVPGGMAGDQADGQTARRAARSGMAGLSWEDGLALFDLGMTAPGPVLVPARIDLAALAVLRDPRPGRADGDRRLDRRRLAAVAPERRLDAVRIAVLEQVAAVLGHDHVGEVDAVRGFTDQGFDSLGAVELRNRLAAATGLDLSATLIFDYPNVADLVRHLLESLAPEEATENETRNDAGNRTDSIRNMNAEELVRLALDAERPAR</sequence>
<keyword evidence="7" id="KW-0511">Multifunctional enzyme</keyword>
<dbReference type="InterPro" id="IPR049900">
    <property type="entry name" value="PKS_mFAS_DH"/>
</dbReference>
<keyword evidence="6" id="KW-0045">Antibiotic biosynthesis</keyword>
<evidence type="ECO:0000256" key="2">
    <source>
        <dbReference type="ARBA" id="ARBA00004792"/>
    </source>
</evidence>
<evidence type="ECO:0000256" key="9">
    <source>
        <dbReference type="PROSITE-ProRule" id="PRU01363"/>
    </source>
</evidence>
<dbReference type="PROSITE" id="PS00606">
    <property type="entry name" value="KS3_1"/>
    <property type="match status" value="1"/>
</dbReference>
<dbReference type="CDD" id="cd08956">
    <property type="entry name" value="KR_3_FAS_SDR_x"/>
    <property type="match status" value="1"/>
</dbReference>
<comment type="cofactor">
    <cofactor evidence="1">
        <name>pantetheine 4'-phosphate</name>
        <dbReference type="ChEBI" id="CHEBI:47942"/>
    </cofactor>
</comment>
<dbReference type="FunFam" id="3.40.47.10:FF:000019">
    <property type="entry name" value="Polyketide synthase type I"/>
    <property type="match status" value="1"/>
</dbReference>
<dbReference type="EMBL" id="WEGH01000002">
    <property type="protein sequence ID" value="MQY05077.1"/>
    <property type="molecule type" value="Genomic_DNA"/>
</dbReference>
<accession>A0A7K0BV88</accession>
<evidence type="ECO:0000256" key="7">
    <source>
        <dbReference type="ARBA" id="ARBA00023268"/>
    </source>
</evidence>
<dbReference type="InterPro" id="IPR032821">
    <property type="entry name" value="PKS_assoc"/>
</dbReference>
<keyword evidence="4" id="KW-0597">Phosphoprotein</keyword>
<dbReference type="Pfam" id="PF22953">
    <property type="entry name" value="SpnB_Rossmann"/>
    <property type="match status" value="1"/>
</dbReference>
<dbReference type="InterPro" id="IPR018201">
    <property type="entry name" value="Ketoacyl_synth_AS"/>
</dbReference>
<dbReference type="Proteomes" id="UP000487268">
    <property type="component" value="Unassembled WGS sequence"/>
</dbReference>
<dbReference type="InterPro" id="IPR057326">
    <property type="entry name" value="KR_dom"/>
</dbReference>
<dbReference type="InterPro" id="IPR001227">
    <property type="entry name" value="Ac_transferase_dom_sf"/>
</dbReference>
<dbReference type="Pfam" id="PF14765">
    <property type="entry name" value="PS-DH"/>
    <property type="match status" value="1"/>
</dbReference>
<dbReference type="InterPro" id="IPR036291">
    <property type="entry name" value="NAD(P)-bd_dom_sf"/>
</dbReference>
<keyword evidence="5 13" id="KW-0808">Transferase</keyword>
<evidence type="ECO:0000256" key="1">
    <source>
        <dbReference type="ARBA" id="ARBA00001957"/>
    </source>
</evidence>
<dbReference type="Gene3D" id="3.10.129.110">
    <property type="entry name" value="Polyketide synthase dehydratase"/>
    <property type="match status" value="1"/>
</dbReference>
<dbReference type="InterPro" id="IPR042104">
    <property type="entry name" value="PKS_dehydratase_sf"/>
</dbReference>
<dbReference type="Gene3D" id="1.10.1200.10">
    <property type="entry name" value="ACP-like"/>
    <property type="match status" value="1"/>
</dbReference>
<gene>
    <name evidence="13" type="primary">pikAI_1</name>
    <name evidence="13" type="ORF">ACRB68_31400</name>
</gene>
<keyword evidence="8 13" id="KW-0012">Acyltransferase</keyword>
<dbReference type="PANTHER" id="PTHR43775:SF51">
    <property type="entry name" value="INACTIVE PHENOLPHTHIOCEROL SYNTHESIS POLYKETIDE SYNTHASE TYPE I PKS1-RELATED"/>
    <property type="match status" value="1"/>
</dbReference>
<dbReference type="Pfam" id="PF00698">
    <property type="entry name" value="Acyl_transf_1"/>
    <property type="match status" value="1"/>
</dbReference>
<feature type="domain" description="Ketosynthase family 3 (KS3)" evidence="11">
    <location>
        <begin position="34"/>
        <end position="453"/>
    </location>
</feature>
<dbReference type="GO" id="GO:0006633">
    <property type="term" value="P:fatty acid biosynthetic process"/>
    <property type="evidence" value="ECO:0007669"/>
    <property type="project" value="InterPro"/>
</dbReference>
<dbReference type="SUPFAM" id="SSF52151">
    <property type="entry name" value="FabD/lysophospholipase-like"/>
    <property type="match status" value="1"/>
</dbReference>
<evidence type="ECO:0000259" key="10">
    <source>
        <dbReference type="PROSITE" id="PS50075"/>
    </source>
</evidence>
<feature type="domain" description="Carrier" evidence="10">
    <location>
        <begin position="1637"/>
        <end position="1712"/>
    </location>
</feature>
<dbReference type="InterPro" id="IPR015083">
    <property type="entry name" value="NorB/c/GfsB-D-like_docking"/>
</dbReference>
<dbReference type="RefSeq" id="WP_153533196.1">
    <property type="nucleotide sequence ID" value="NZ_WEGH01000002.1"/>
</dbReference>
<dbReference type="SUPFAM" id="SSF101173">
    <property type="entry name" value="Docking domain B of the erythromycin polyketide synthase (DEBS)"/>
    <property type="match status" value="1"/>
</dbReference>
<dbReference type="InterPro" id="IPR009081">
    <property type="entry name" value="PP-bd_ACP"/>
</dbReference>
<dbReference type="GO" id="GO:0031177">
    <property type="term" value="F:phosphopantetheine binding"/>
    <property type="evidence" value="ECO:0007669"/>
    <property type="project" value="InterPro"/>
</dbReference>
<dbReference type="Pfam" id="PF08659">
    <property type="entry name" value="KR"/>
    <property type="match status" value="1"/>
</dbReference>
<dbReference type="GO" id="GO:0004315">
    <property type="term" value="F:3-oxoacyl-[acyl-carrier-protein] synthase activity"/>
    <property type="evidence" value="ECO:0007669"/>
    <property type="project" value="InterPro"/>
</dbReference>
<dbReference type="Gene3D" id="3.40.47.10">
    <property type="match status" value="1"/>
</dbReference>
<comment type="caution">
    <text evidence="13">The sequence shown here is derived from an EMBL/GenBank/DDBJ whole genome shotgun (WGS) entry which is preliminary data.</text>
</comment>
<reference evidence="13 14" key="1">
    <citation type="submission" date="2019-10" db="EMBL/GenBank/DDBJ databases">
        <title>Actinomadura rubteroloni sp. nov. and Actinomadura macrotermitis sp. nov., isolated from the gut of fungus growing-termite Macrotermes natalensis.</title>
        <authorList>
            <person name="Benndorf R."/>
            <person name="Martin K."/>
            <person name="Kuefner M."/>
            <person name="De Beer W."/>
            <person name="Kaster A.-K."/>
            <person name="Vollmers J."/>
            <person name="Poulsen M."/>
            <person name="Beemelmanns C."/>
        </authorList>
    </citation>
    <scope>NUCLEOTIDE SEQUENCE [LARGE SCALE GENOMIC DNA]</scope>
    <source>
        <strain evidence="13 14">RB68</strain>
    </source>
</reference>
<dbReference type="InterPro" id="IPR055123">
    <property type="entry name" value="SpnB-like_Rossmann"/>
</dbReference>
<evidence type="ECO:0000313" key="13">
    <source>
        <dbReference type="EMBL" id="MQY05077.1"/>
    </source>
</evidence>
<dbReference type="InterPro" id="IPR014030">
    <property type="entry name" value="Ketoacyl_synth_N"/>
</dbReference>
<dbReference type="Pfam" id="PF21089">
    <property type="entry name" value="PKS_DH_N"/>
    <property type="match status" value="1"/>
</dbReference>
<dbReference type="EC" id="2.3.1.239" evidence="13"/>
<dbReference type="OrthoDB" id="4537517at2"/>
<dbReference type="InterPro" id="IPR036299">
    <property type="entry name" value="Polyketide_synth_docking_sf"/>
</dbReference>
<dbReference type="SMART" id="SM00823">
    <property type="entry name" value="PKS_PP"/>
    <property type="match status" value="1"/>
</dbReference>
<dbReference type="SMART" id="SM00826">
    <property type="entry name" value="PKS_DH"/>
    <property type="match status" value="1"/>
</dbReference>
<keyword evidence="3" id="KW-0596">Phosphopantetheine</keyword>
<organism evidence="13 14">
    <name type="scientific">Actinomadura macrotermitis</name>
    <dbReference type="NCBI Taxonomy" id="2585200"/>
    <lineage>
        <taxon>Bacteria</taxon>
        <taxon>Bacillati</taxon>
        <taxon>Actinomycetota</taxon>
        <taxon>Actinomycetes</taxon>
        <taxon>Streptosporangiales</taxon>
        <taxon>Thermomonosporaceae</taxon>
        <taxon>Actinomadura</taxon>
    </lineage>
</organism>
<dbReference type="InterPro" id="IPR016035">
    <property type="entry name" value="Acyl_Trfase/lysoPLipase"/>
</dbReference>
<dbReference type="GO" id="GO:0004312">
    <property type="term" value="F:fatty acid synthase activity"/>
    <property type="evidence" value="ECO:0007669"/>
    <property type="project" value="TreeGrafter"/>
</dbReference>
<dbReference type="PROSITE" id="PS52004">
    <property type="entry name" value="KS3_2"/>
    <property type="match status" value="1"/>
</dbReference>
<dbReference type="CDD" id="cd00833">
    <property type="entry name" value="PKS"/>
    <property type="match status" value="1"/>
</dbReference>
<feature type="active site" description="Proton donor; for dehydratase activity" evidence="9">
    <location>
        <position position="1126"/>
    </location>
</feature>
<feature type="domain" description="PKS/mFAS DH" evidence="12">
    <location>
        <begin position="929"/>
        <end position="1206"/>
    </location>
</feature>
<dbReference type="PROSITE" id="PS52019">
    <property type="entry name" value="PKS_MFAS_DH"/>
    <property type="match status" value="1"/>
</dbReference>
<dbReference type="PROSITE" id="PS50075">
    <property type="entry name" value="CARRIER"/>
    <property type="match status" value="1"/>
</dbReference>
<dbReference type="SMART" id="SM01294">
    <property type="entry name" value="PKS_PP_betabranch"/>
    <property type="match status" value="1"/>
</dbReference>
<dbReference type="SMART" id="SM00822">
    <property type="entry name" value="PKS_KR"/>
    <property type="match status" value="1"/>
</dbReference>
<dbReference type="Pfam" id="PF00550">
    <property type="entry name" value="PP-binding"/>
    <property type="match status" value="1"/>
</dbReference>
<name>A0A7K0BV88_9ACTN</name>
<evidence type="ECO:0000256" key="4">
    <source>
        <dbReference type="ARBA" id="ARBA00022553"/>
    </source>
</evidence>
<evidence type="ECO:0000256" key="6">
    <source>
        <dbReference type="ARBA" id="ARBA00023194"/>
    </source>
</evidence>
<evidence type="ECO:0000256" key="8">
    <source>
        <dbReference type="ARBA" id="ARBA00023315"/>
    </source>
</evidence>
<dbReference type="InterPro" id="IPR013968">
    <property type="entry name" value="PKS_KR"/>
</dbReference>
<dbReference type="Gene3D" id="3.40.366.10">
    <property type="entry name" value="Malonyl-Coenzyme A Acyl Carrier Protein, domain 2"/>
    <property type="match status" value="1"/>
</dbReference>
<dbReference type="InterPro" id="IPR014043">
    <property type="entry name" value="Acyl_transferase_dom"/>
</dbReference>
<dbReference type="InterPro" id="IPR016039">
    <property type="entry name" value="Thiolase-like"/>
</dbReference>
<dbReference type="InterPro" id="IPR036736">
    <property type="entry name" value="ACP-like_sf"/>
</dbReference>
<dbReference type="Pfam" id="PF02801">
    <property type="entry name" value="Ketoacyl-synt_C"/>
    <property type="match status" value="1"/>
</dbReference>